<organism evidence="1 2">
    <name type="scientific">Tanacetum coccineum</name>
    <dbReference type="NCBI Taxonomy" id="301880"/>
    <lineage>
        <taxon>Eukaryota</taxon>
        <taxon>Viridiplantae</taxon>
        <taxon>Streptophyta</taxon>
        <taxon>Embryophyta</taxon>
        <taxon>Tracheophyta</taxon>
        <taxon>Spermatophyta</taxon>
        <taxon>Magnoliopsida</taxon>
        <taxon>eudicotyledons</taxon>
        <taxon>Gunneridae</taxon>
        <taxon>Pentapetalae</taxon>
        <taxon>asterids</taxon>
        <taxon>campanulids</taxon>
        <taxon>Asterales</taxon>
        <taxon>Asteraceae</taxon>
        <taxon>Asteroideae</taxon>
        <taxon>Anthemideae</taxon>
        <taxon>Anthemidinae</taxon>
        <taxon>Tanacetum</taxon>
    </lineage>
</organism>
<evidence type="ECO:0000313" key="2">
    <source>
        <dbReference type="Proteomes" id="UP001151760"/>
    </source>
</evidence>
<gene>
    <name evidence="1" type="ORF">Tco_0874447</name>
</gene>
<evidence type="ECO:0000313" key="1">
    <source>
        <dbReference type="EMBL" id="GJT15741.1"/>
    </source>
</evidence>
<name>A0ABQ5BLM7_9ASTR</name>
<sequence length="87" mass="10027">MYVGKIWDNENVHDLGSVETEFPACLLTTHLHLMQALSCEHGINTAYLGVWIWHIEFLYSFRTSRKEISTNIGGEFLNLEDLEVLES</sequence>
<keyword evidence="2" id="KW-1185">Reference proteome</keyword>
<accession>A0ABQ5BLM7</accession>
<comment type="caution">
    <text evidence="1">The sequence shown here is derived from an EMBL/GenBank/DDBJ whole genome shotgun (WGS) entry which is preliminary data.</text>
</comment>
<reference evidence="1" key="1">
    <citation type="journal article" date="2022" name="Int. J. Mol. Sci.">
        <title>Draft Genome of Tanacetum Coccineum: Genomic Comparison of Closely Related Tanacetum-Family Plants.</title>
        <authorList>
            <person name="Yamashiro T."/>
            <person name="Shiraishi A."/>
            <person name="Nakayama K."/>
            <person name="Satake H."/>
        </authorList>
    </citation>
    <scope>NUCLEOTIDE SEQUENCE</scope>
</reference>
<proteinExistence type="predicted"/>
<reference evidence="1" key="2">
    <citation type="submission" date="2022-01" db="EMBL/GenBank/DDBJ databases">
        <authorList>
            <person name="Yamashiro T."/>
            <person name="Shiraishi A."/>
            <person name="Satake H."/>
            <person name="Nakayama K."/>
        </authorList>
    </citation>
    <scope>NUCLEOTIDE SEQUENCE</scope>
</reference>
<dbReference type="Proteomes" id="UP001151760">
    <property type="component" value="Unassembled WGS sequence"/>
</dbReference>
<protein>
    <submittedName>
        <fullName evidence="1">Uncharacterized protein</fullName>
    </submittedName>
</protein>
<dbReference type="EMBL" id="BQNB010013420">
    <property type="protein sequence ID" value="GJT15741.1"/>
    <property type="molecule type" value="Genomic_DNA"/>
</dbReference>